<dbReference type="Proteomes" id="UP001204144">
    <property type="component" value="Unassembled WGS sequence"/>
</dbReference>
<reference evidence="1 2" key="1">
    <citation type="submission" date="2018-11" db="EMBL/GenBank/DDBJ databases">
        <title>Novel bacteria species description.</title>
        <authorList>
            <person name="Han J.-H."/>
        </authorList>
    </citation>
    <scope>NUCLEOTIDE SEQUENCE [LARGE SCALE GENOMIC DNA]</scope>
    <source>
        <strain evidence="1 2">KCTC23259</strain>
    </source>
</reference>
<gene>
    <name evidence="1" type="ORF">EGI31_20785</name>
</gene>
<dbReference type="Pfam" id="PF19891">
    <property type="entry name" value="DUF6364"/>
    <property type="match status" value="1"/>
</dbReference>
<dbReference type="RefSeq" id="WP_255039070.1">
    <property type="nucleotide sequence ID" value="NZ_RJUF01000182.1"/>
</dbReference>
<organism evidence="1 2">
    <name type="scientific">Lacihabitans soyangensis</name>
    <dbReference type="NCBI Taxonomy" id="869394"/>
    <lineage>
        <taxon>Bacteria</taxon>
        <taxon>Pseudomonadati</taxon>
        <taxon>Bacteroidota</taxon>
        <taxon>Cytophagia</taxon>
        <taxon>Cytophagales</taxon>
        <taxon>Leadbetterellaceae</taxon>
        <taxon>Lacihabitans</taxon>
    </lineage>
</organism>
<comment type="caution">
    <text evidence="1">The sequence shown here is derived from an EMBL/GenBank/DDBJ whole genome shotgun (WGS) entry which is preliminary data.</text>
</comment>
<dbReference type="AlphaFoldDB" id="A0AAE3H5Z8"/>
<dbReference type="EMBL" id="RJUF01000182">
    <property type="protein sequence ID" value="MCP9765378.1"/>
    <property type="molecule type" value="Genomic_DNA"/>
</dbReference>
<proteinExistence type="predicted"/>
<keyword evidence="2" id="KW-1185">Reference proteome</keyword>
<name>A0AAE3H5Z8_9BACT</name>
<evidence type="ECO:0000313" key="1">
    <source>
        <dbReference type="EMBL" id="MCP9765378.1"/>
    </source>
</evidence>
<sequence length="87" mass="9916">MDTKITLSFDQNVIEKAKDFAASQGISLSRLTEFLYEKITSAPKAYASLEDIPISDFVRMVAEEEVTYKTMAKSSKSMKKEYYESLK</sequence>
<accession>A0AAE3H5Z8</accession>
<dbReference type="InterPro" id="IPR045944">
    <property type="entry name" value="DUF6364"/>
</dbReference>
<evidence type="ECO:0000313" key="2">
    <source>
        <dbReference type="Proteomes" id="UP001204144"/>
    </source>
</evidence>
<protein>
    <submittedName>
        <fullName evidence="1">Uncharacterized protein</fullName>
    </submittedName>
</protein>